<feature type="region of interest" description="Disordered" evidence="1">
    <location>
        <begin position="33"/>
        <end position="54"/>
    </location>
</feature>
<dbReference type="AlphaFoldDB" id="A0A6J7KKP7"/>
<protein>
    <submittedName>
        <fullName evidence="2">Unannotated protein</fullName>
    </submittedName>
</protein>
<evidence type="ECO:0000256" key="1">
    <source>
        <dbReference type="SAM" id="MobiDB-lite"/>
    </source>
</evidence>
<organism evidence="2">
    <name type="scientific">freshwater metagenome</name>
    <dbReference type="NCBI Taxonomy" id="449393"/>
    <lineage>
        <taxon>unclassified sequences</taxon>
        <taxon>metagenomes</taxon>
        <taxon>ecological metagenomes</taxon>
    </lineage>
</organism>
<accession>A0A6J7KKP7</accession>
<name>A0A6J7KKP7_9ZZZZ</name>
<sequence>MAWNIIAPAFFRGEVFPKRTSSDLVLATPHQEEKTLRLPDSGLPDIVSAPDLSNLPQGAQALDLESGKEIADDAGLRSLREDQRTMNEVIAKPSPDQSKPGS</sequence>
<feature type="region of interest" description="Disordered" evidence="1">
    <location>
        <begin position="80"/>
        <end position="102"/>
    </location>
</feature>
<reference evidence="2" key="1">
    <citation type="submission" date="2020-05" db="EMBL/GenBank/DDBJ databases">
        <authorList>
            <person name="Chiriac C."/>
            <person name="Salcher M."/>
            <person name="Ghai R."/>
            <person name="Kavagutti S V."/>
        </authorList>
    </citation>
    <scope>NUCLEOTIDE SEQUENCE</scope>
</reference>
<evidence type="ECO:0000313" key="2">
    <source>
        <dbReference type="EMBL" id="CAB4956015.1"/>
    </source>
</evidence>
<dbReference type="EMBL" id="CAFBNE010000059">
    <property type="protein sequence ID" value="CAB4956015.1"/>
    <property type="molecule type" value="Genomic_DNA"/>
</dbReference>
<gene>
    <name evidence="2" type="ORF">UFOPK3772_01865</name>
</gene>
<proteinExistence type="predicted"/>